<feature type="transmembrane region" description="Helical" evidence="6">
    <location>
        <begin position="783"/>
        <end position="801"/>
    </location>
</feature>
<dbReference type="STRING" id="247490.KSU1_C1407"/>
<dbReference type="InterPro" id="IPR004869">
    <property type="entry name" value="MMPL_dom"/>
</dbReference>
<accession>I3IMQ8</accession>
<evidence type="ECO:0000256" key="3">
    <source>
        <dbReference type="ARBA" id="ARBA00022692"/>
    </source>
</evidence>
<protein>
    <submittedName>
        <fullName evidence="8">Putative transporter protein</fullName>
    </submittedName>
</protein>
<evidence type="ECO:0000259" key="7">
    <source>
        <dbReference type="PROSITE" id="PS50156"/>
    </source>
</evidence>
<proteinExistence type="predicted"/>
<feature type="transmembrane region" description="Helical" evidence="6">
    <location>
        <begin position="715"/>
        <end position="735"/>
    </location>
</feature>
<dbReference type="InterPro" id="IPR000731">
    <property type="entry name" value="SSD"/>
</dbReference>
<feature type="transmembrane region" description="Helical" evidence="6">
    <location>
        <begin position="457"/>
        <end position="478"/>
    </location>
</feature>
<dbReference type="PROSITE" id="PS50156">
    <property type="entry name" value="SSD"/>
    <property type="match status" value="1"/>
</dbReference>
<keyword evidence="9" id="KW-1185">Reference proteome</keyword>
<feature type="transmembrane region" description="Helical" evidence="6">
    <location>
        <begin position="399"/>
        <end position="423"/>
    </location>
</feature>
<organism evidence="8 9">
    <name type="scientific">Candidatus Jettenia caeni</name>
    <dbReference type="NCBI Taxonomy" id="247490"/>
    <lineage>
        <taxon>Bacteria</taxon>
        <taxon>Pseudomonadati</taxon>
        <taxon>Planctomycetota</taxon>
        <taxon>Candidatus Brocadiia</taxon>
        <taxon>Candidatus Brocadiales</taxon>
        <taxon>Candidatus Brocadiaceae</taxon>
        <taxon>Candidatus Jettenia</taxon>
    </lineage>
</organism>
<feature type="domain" description="SSD" evidence="7">
    <location>
        <begin position="294"/>
        <end position="422"/>
    </location>
</feature>
<dbReference type="EMBL" id="BAFH01000003">
    <property type="protein sequence ID" value="GAB63003.1"/>
    <property type="molecule type" value="Genomic_DNA"/>
</dbReference>
<name>I3IMQ8_9BACT</name>
<feature type="transmembrane region" description="Helical" evidence="6">
    <location>
        <begin position="813"/>
        <end position="834"/>
    </location>
</feature>
<evidence type="ECO:0000256" key="4">
    <source>
        <dbReference type="ARBA" id="ARBA00022989"/>
    </source>
</evidence>
<evidence type="ECO:0000256" key="5">
    <source>
        <dbReference type="ARBA" id="ARBA00023136"/>
    </source>
</evidence>
<evidence type="ECO:0000256" key="2">
    <source>
        <dbReference type="ARBA" id="ARBA00022475"/>
    </source>
</evidence>
<dbReference type="Gene3D" id="1.20.1640.10">
    <property type="entry name" value="Multidrug efflux transporter AcrB transmembrane domain"/>
    <property type="match status" value="2"/>
</dbReference>
<dbReference type="Pfam" id="PF03176">
    <property type="entry name" value="MMPL"/>
    <property type="match status" value="2"/>
</dbReference>
<keyword evidence="2" id="KW-1003">Cell membrane</keyword>
<dbReference type="PANTHER" id="PTHR33406:SF13">
    <property type="entry name" value="MEMBRANE PROTEIN YDFJ"/>
    <property type="match status" value="1"/>
</dbReference>
<reference evidence="8 9" key="1">
    <citation type="journal article" date="2012" name="FEBS Lett.">
        <title>Anammox organism KSU-1 expresses a NirK-type copper-containing nitrite reductase instead of a NirS-type with cytochrome cd1.</title>
        <authorList>
            <person name="Hira D."/>
            <person name="Toh H."/>
            <person name="Migita C.T."/>
            <person name="Okubo H."/>
            <person name="Nishiyama T."/>
            <person name="Hattori M."/>
            <person name="Furukawa K."/>
            <person name="Fujii T."/>
        </authorList>
    </citation>
    <scope>NUCLEOTIDE SEQUENCE [LARGE SCALE GENOMIC DNA]</scope>
</reference>
<sequence>MTMHMEQFLKRVAYGIFLYHKHIVIVFSLLTIISLITIFNMEIRSDIIDVLPAKNKAVAQFKDVMEKYGTVDNVVVVIEADGNRIDEQIGLIEDMAKRLIASPLIEYVDYSPLKFQSDFFLKRFPLFLDENGLKHLTEKLTPVGIEHQIRYNRQRLLSPFSSPFDYELIAKDPLNIADSIRNSFVRSNKNELDLSMGYYFTPDYSTALIFAKPKGKSKDMAFVKNLKKELDSIAALAMKGNGNPMNVSVGFTGGYLLSENVREIIKHDIISSSTVSVFLIALFIWLAYRVRVKILLVFGFVLLTSLSMTGAFAYLLFGNINIVTSVVIIAVMAGLYVDYSMHIVKRYSDELRKYNDPLQALEMTIAKTGSAIILSGLTTSLSFFSIVVTKFKGLYELGIVSGIGVILCLITTLLLMSSLLVWISKYGLQNIQFEKPGKNALYGFDNLASLIAKRHRYIVLTGIVLVIIAGLGISQLRFDNNPDNLAPKDSSAIALGKKISGKIGKKGEPLTVVIKNKDNSALTADFDILEKVLPQWKKEGFIEDYHSLGMLMPASSVQSIRIDKRKEFMKSMFSLDSIEQTVTNILEKNNFDYDKSYLHKYLTGILDALNNTEFIGLREIETIPAPMISRFYNKDDSSVAAYLYPTKRGWDKQTLDVFQEYVQSKGANWILVGKPILIDEIKSPIIWGSVLATALTIFFDLVIIYWYFRKVWYVVLVLLPVILGFVLTMGSMGYMNIPFNFINIGTIALIFGFGVDYGIHVMQAYIGEEKMDIGNALRISGKNVMMCAATTIAGCGSLMTAKFTGIASIGPVLTLGVIACTCTALIVLPSVICLNKSRFQHEGFL</sequence>
<feature type="transmembrane region" description="Helical" evidence="6">
    <location>
        <begin position="295"/>
        <end position="316"/>
    </location>
</feature>
<dbReference type="Proteomes" id="UP000002985">
    <property type="component" value="Unassembled WGS sequence"/>
</dbReference>
<dbReference type="eggNOG" id="COG4258">
    <property type="taxonomic scope" value="Bacteria"/>
</dbReference>
<keyword evidence="5 6" id="KW-0472">Membrane</keyword>
<evidence type="ECO:0000256" key="1">
    <source>
        <dbReference type="ARBA" id="ARBA00004651"/>
    </source>
</evidence>
<evidence type="ECO:0000313" key="9">
    <source>
        <dbReference type="Proteomes" id="UP000002985"/>
    </source>
</evidence>
<gene>
    <name evidence="8" type="ORF">KSU1_C1407</name>
</gene>
<evidence type="ECO:0000313" key="8">
    <source>
        <dbReference type="EMBL" id="GAB63003.1"/>
    </source>
</evidence>
<dbReference type="InterPro" id="IPR050545">
    <property type="entry name" value="Mycobact_MmpL"/>
</dbReference>
<comment type="subcellular location">
    <subcellularLocation>
        <location evidence="1">Cell membrane</location>
        <topology evidence="1">Multi-pass membrane protein</topology>
    </subcellularLocation>
</comment>
<evidence type="ECO:0000256" key="6">
    <source>
        <dbReference type="SAM" id="Phobius"/>
    </source>
</evidence>
<keyword evidence="3 6" id="KW-0812">Transmembrane</keyword>
<dbReference type="GO" id="GO:0005886">
    <property type="term" value="C:plasma membrane"/>
    <property type="evidence" value="ECO:0007669"/>
    <property type="project" value="UniProtKB-SubCell"/>
</dbReference>
<feature type="transmembrane region" description="Helical" evidence="6">
    <location>
        <begin position="365"/>
        <end position="387"/>
    </location>
</feature>
<comment type="caution">
    <text evidence="8">The sequence shown here is derived from an EMBL/GenBank/DDBJ whole genome shotgun (WGS) entry which is preliminary data.</text>
</comment>
<feature type="transmembrane region" description="Helical" evidence="6">
    <location>
        <begin position="685"/>
        <end position="708"/>
    </location>
</feature>
<dbReference type="AlphaFoldDB" id="I3IMQ8"/>
<feature type="transmembrane region" description="Helical" evidence="6">
    <location>
        <begin position="741"/>
        <end position="762"/>
    </location>
</feature>
<dbReference type="OrthoDB" id="9809027at2"/>
<dbReference type="PANTHER" id="PTHR33406">
    <property type="entry name" value="MEMBRANE PROTEIN MJ1562-RELATED"/>
    <property type="match status" value="1"/>
</dbReference>
<feature type="transmembrane region" description="Helical" evidence="6">
    <location>
        <begin position="269"/>
        <end position="288"/>
    </location>
</feature>
<feature type="transmembrane region" description="Helical" evidence="6">
    <location>
        <begin position="12"/>
        <end position="39"/>
    </location>
</feature>
<keyword evidence="4 6" id="KW-1133">Transmembrane helix</keyword>
<feature type="transmembrane region" description="Helical" evidence="6">
    <location>
        <begin position="322"/>
        <end position="344"/>
    </location>
</feature>
<dbReference type="SUPFAM" id="SSF82866">
    <property type="entry name" value="Multidrug efflux transporter AcrB transmembrane domain"/>
    <property type="match status" value="2"/>
</dbReference>